<accession>A0A533Q9F6</accession>
<evidence type="ECO:0000259" key="9">
    <source>
        <dbReference type="Pfam" id="PF26540"/>
    </source>
</evidence>
<keyword evidence="2 7" id="KW-0479">Metal-binding</keyword>
<feature type="binding site" evidence="7">
    <location>
        <position position="264"/>
    </location>
    <ligand>
        <name>[4Fe-4S] cluster</name>
        <dbReference type="ChEBI" id="CHEBI:49883"/>
    </ligand>
</feature>
<dbReference type="GO" id="GO:0005506">
    <property type="term" value="F:iron ion binding"/>
    <property type="evidence" value="ECO:0007669"/>
    <property type="project" value="InterPro"/>
</dbReference>
<feature type="binding site" evidence="7">
    <location>
        <position position="306"/>
    </location>
    <ligand>
        <name>[4Fe-4S] cluster</name>
        <dbReference type="ChEBI" id="CHEBI:49883"/>
    </ligand>
</feature>
<feature type="binding site" evidence="7">
    <location>
        <position position="299"/>
    </location>
    <ligand>
        <name>[4Fe-4S] cluster</name>
        <dbReference type="ChEBI" id="CHEBI:49883"/>
    </ligand>
</feature>
<dbReference type="SUPFAM" id="SSF51717">
    <property type="entry name" value="Dihydropteroate synthetase-like"/>
    <property type="match status" value="1"/>
</dbReference>
<keyword evidence="5 7" id="KW-0411">Iron-sulfur</keyword>
<name>A0A533Q9F6_9BACT</name>
<comment type="cofactor">
    <cofactor evidence="7">
        <name>[4Fe-4S] cluster</name>
        <dbReference type="ChEBI" id="CHEBI:49883"/>
    </cofactor>
    <text evidence="7">Binds 1 [4Fe-4S] cluster.</text>
</comment>
<dbReference type="GO" id="GO:0019288">
    <property type="term" value="P:isopentenyl diphosphate biosynthetic process, methylerythritol 4-phosphate pathway"/>
    <property type="evidence" value="ECO:0007669"/>
    <property type="project" value="UniProtKB-UniRule"/>
</dbReference>
<comment type="similarity">
    <text evidence="7">Belongs to the IspG family.</text>
</comment>
<comment type="pathway">
    <text evidence="7">Isoprenoid biosynthesis; isopentenyl diphosphate biosynthesis via DXP pathway; isopentenyl diphosphate from 1-deoxy-D-xylulose 5-phosphate: step 5/6.</text>
</comment>
<comment type="catalytic activity">
    <reaction evidence="7">
        <text>(2E)-4-hydroxy-3-methylbut-2-enyl diphosphate + oxidized [flavodoxin] + H2O + 2 H(+) = 2-C-methyl-D-erythritol 2,4-cyclic diphosphate + reduced [flavodoxin]</text>
        <dbReference type="Rhea" id="RHEA:43604"/>
        <dbReference type="Rhea" id="RHEA-COMP:10622"/>
        <dbReference type="Rhea" id="RHEA-COMP:10623"/>
        <dbReference type="ChEBI" id="CHEBI:15377"/>
        <dbReference type="ChEBI" id="CHEBI:15378"/>
        <dbReference type="ChEBI" id="CHEBI:57618"/>
        <dbReference type="ChEBI" id="CHEBI:58210"/>
        <dbReference type="ChEBI" id="CHEBI:58483"/>
        <dbReference type="ChEBI" id="CHEBI:128753"/>
        <dbReference type="EC" id="1.17.7.3"/>
    </reaction>
</comment>
<evidence type="ECO:0000256" key="2">
    <source>
        <dbReference type="ARBA" id="ARBA00022723"/>
    </source>
</evidence>
<keyword evidence="3 7" id="KW-0560">Oxidoreductase</keyword>
<protein>
    <recommendedName>
        <fullName evidence="7">4-hydroxy-3-methylbut-2-en-1-yl diphosphate synthase (flavodoxin)</fullName>
        <ecNumber evidence="7">1.17.7.3</ecNumber>
    </recommendedName>
    <alternativeName>
        <fullName evidence="7">1-hydroxy-2-methyl-2-(E)-butenyl 4-diphosphate synthase</fullName>
    </alternativeName>
</protein>
<evidence type="ECO:0000256" key="1">
    <source>
        <dbReference type="ARBA" id="ARBA00022485"/>
    </source>
</evidence>
<dbReference type="Gene3D" id="3.20.20.20">
    <property type="entry name" value="Dihydropteroate synthase-like"/>
    <property type="match status" value="1"/>
</dbReference>
<dbReference type="InterPro" id="IPR011005">
    <property type="entry name" value="Dihydropteroate_synth-like_sf"/>
</dbReference>
<sequence length="350" mass="37901">MIQRRKTRVVNVGGVLIGGENPISVQTMTKTHTENIDATVQQIKELEAIGCHIVRVAVPTLVVAKCLGAIKRQIQIPIVADIHFGHHLALESIAQGVDKIRINPGNMKDKEKLEDIVRAAKDKGIPIRIGVNSGSVRGNEDKHEDLTMLMVKTVLNYCEHFESIGFKDIVLSLKASDVPSTLSAYRSIAALCDYPLHLGVTAAGPPSLAAIKSAIGIGALLSEGIGDTLRVSYTGASELEIKAGYDILESLGLYKSEKAELISCPTCGRCEIDLVNIVEKVRQRLPKDKKHLQIAIMGCVVNGPGEAREVDIGIAGGKGFGFLFKKGEKVRKIPEDRMVEELLEEIAQMS</sequence>
<evidence type="ECO:0000313" key="11">
    <source>
        <dbReference type="Proteomes" id="UP000319783"/>
    </source>
</evidence>
<dbReference type="InterPro" id="IPR045854">
    <property type="entry name" value="NO2/SO3_Rdtase_4Fe4S_sf"/>
</dbReference>
<dbReference type="NCBIfam" id="NF001540">
    <property type="entry name" value="PRK00366.1"/>
    <property type="match status" value="1"/>
</dbReference>
<dbReference type="SUPFAM" id="SSF56014">
    <property type="entry name" value="Nitrite and sulphite reductase 4Fe-4S domain-like"/>
    <property type="match status" value="1"/>
</dbReference>
<dbReference type="NCBIfam" id="TIGR00612">
    <property type="entry name" value="ispG_gcpE"/>
    <property type="match status" value="1"/>
</dbReference>
<dbReference type="InterPro" id="IPR016425">
    <property type="entry name" value="IspG_bac"/>
</dbReference>
<proteinExistence type="inferred from homology"/>
<dbReference type="Pfam" id="PF26540">
    <property type="entry name" value="GcpE_C"/>
    <property type="match status" value="1"/>
</dbReference>
<dbReference type="Pfam" id="PF04551">
    <property type="entry name" value="GcpE"/>
    <property type="match status" value="1"/>
</dbReference>
<gene>
    <name evidence="7" type="primary">ispG</name>
    <name evidence="10" type="ORF">JETT_2436</name>
</gene>
<dbReference type="Gene3D" id="3.30.413.10">
    <property type="entry name" value="Sulfite Reductase Hemoprotein, domain 1"/>
    <property type="match status" value="1"/>
</dbReference>
<reference evidence="10 11" key="1">
    <citation type="submission" date="2019-04" db="EMBL/GenBank/DDBJ databases">
        <title>Genome of a novel bacterium Candidatus Jettenia ecosi reconstructed from metagenome of an anammox bioreactor.</title>
        <authorList>
            <person name="Mardanov A.V."/>
            <person name="Beletsky A.V."/>
            <person name="Ravin N.V."/>
            <person name="Botchkova E.A."/>
            <person name="Litti Y.V."/>
            <person name="Nozhevnikova A.N."/>
        </authorList>
    </citation>
    <scope>NUCLEOTIDE SEQUENCE [LARGE SCALE GENOMIC DNA]</scope>
    <source>
        <strain evidence="10">J2</strain>
    </source>
</reference>
<dbReference type="PANTHER" id="PTHR30454:SF0">
    <property type="entry name" value="4-HYDROXY-3-METHYLBUT-2-EN-1-YL DIPHOSPHATE SYNTHASE (FERREDOXIN), CHLOROPLASTIC"/>
    <property type="match status" value="1"/>
</dbReference>
<evidence type="ECO:0000256" key="5">
    <source>
        <dbReference type="ARBA" id="ARBA00023014"/>
    </source>
</evidence>
<dbReference type="GO" id="GO:0046429">
    <property type="term" value="F:4-hydroxy-3-methylbut-2-en-1-yl diphosphate synthase activity (ferredoxin)"/>
    <property type="evidence" value="ECO:0007669"/>
    <property type="project" value="UniProtKB-UniRule"/>
</dbReference>
<feature type="domain" description="IspG TIM-barrel" evidence="8">
    <location>
        <begin position="7"/>
        <end position="244"/>
    </location>
</feature>
<keyword evidence="6 7" id="KW-0414">Isoprene biosynthesis</keyword>
<dbReference type="InterPro" id="IPR058578">
    <property type="entry name" value="IspG_TIM"/>
</dbReference>
<dbReference type="GO" id="GO:0016114">
    <property type="term" value="P:terpenoid biosynthetic process"/>
    <property type="evidence" value="ECO:0007669"/>
    <property type="project" value="InterPro"/>
</dbReference>
<keyword evidence="4 7" id="KW-0408">Iron</keyword>
<keyword evidence="1 7" id="KW-0004">4Fe-4S</keyword>
<organism evidence="10 11">
    <name type="scientific">Candidatus Jettenia ecosi</name>
    <dbReference type="NCBI Taxonomy" id="2494326"/>
    <lineage>
        <taxon>Bacteria</taxon>
        <taxon>Pseudomonadati</taxon>
        <taxon>Planctomycetota</taxon>
        <taxon>Candidatus Brocadiia</taxon>
        <taxon>Candidatus Brocadiales</taxon>
        <taxon>Candidatus Brocadiaceae</taxon>
        <taxon>Candidatus Jettenia</taxon>
    </lineage>
</organism>
<dbReference type="InterPro" id="IPR058579">
    <property type="entry name" value="IspG_C"/>
</dbReference>
<dbReference type="EMBL" id="SULG01000054">
    <property type="protein sequence ID" value="TLD41282.1"/>
    <property type="molecule type" value="Genomic_DNA"/>
</dbReference>
<dbReference type="PANTHER" id="PTHR30454">
    <property type="entry name" value="4-HYDROXY-3-METHYLBUT-2-EN-1-YL DIPHOSPHATE SYNTHASE"/>
    <property type="match status" value="1"/>
</dbReference>
<dbReference type="UniPathway" id="UPA00056">
    <property type="reaction ID" value="UER00096"/>
</dbReference>
<dbReference type="InterPro" id="IPR004588">
    <property type="entry name" value="IspG_bac-typ"/>
</dbReference>
<evidence type="ECO:0000256" key="6">
    <source>
        <dbReference type="ARBA" id="ARBA00023229"/>
    </source>
</evidence>
<evidence type="ECO:0000259" key="8">
    <source>
        <dbReference type="Pfam" id="PF04551"/>
    </source>
</evidence>
<feature type="domain" description="IspG C-terminal" evidence="9">
    <location>
        <begin position="260"/>
        <end position="347"/>
    </location>
</feature>
<evidence type="ECO:0000256" key="4">
    <source>
        <dbReference type="ARBA" id="ARBA00023004"/>
    </source>
</evidence>
<comment type="caution">
    <text evidence="10">The sequence shown here is derived from an EMBL/GenBank/DDBJ whole genome shotgun (WGS) entry which is preliminary data.</text>
</comment>
<dbReference type="GO" id="GO:0051539">
    <property type="term" value="F:4 iron, 4 sulfur cluster binding"/>
    <property type="evidence" value="ECO:0007669"/>
    <property type="project" value="UniProtKB-UniRule"/>
</dbReference>
<dbReference type="HAMAP" id="MF_00159">
    <property type="entry name" value="IspG"/>
    <property type="match status" value="1"/>
</dbReference>
<evidence type="ECO:0000256" key="3">
    <source>
        <dbReference type="ARBA" id="ARBA00023002"/>
    </source>
</evidence>
<dbReference type="EC" id="1.17.7.3" evidence="7"/>
<comment type="function">
    <text evidence="7">Converts 2C-methyl-D-erythritol 2,4-cyclodiphosphate (ME-2,4cPP) into 1-hydroxy-2-methyl-2-(E)-butenyl 4-diphosphate.</text>
</comment>
<evidence type="ECO:0000313" key="10">
    <source>
        <dbReference type="EMBL" id="TLD41282.1"/>
    </source>
</evidence>
<dbReference type="AlphaFoldDB" id="A0A533Q9F6"/>
<feature type="binding site" evidence="7">
    <location>
        <position position="267"/>
    </location>
    <ligand>
        <name>[4Fe-4S] cluster</name>
        <dbReference type="ChEBI" id="CHEBI:49883"/>
    </ligand>
</feature>
<evidence type="ECO:0000256" key="7">
    <source>
        <dbReference type="HAMAP-Rule" id="MF_00159"/>
    </source>
</evidence>
<dbReference type="PIRSF" id="PIRSF004640">
    <property type="entry name" value="IspG"/>
    <property type="match status" value="1"/>
</dbReference>
<dbReference type="GO" id="GO:0141197">
    <property type="term" value="F:4-hydroxy-3-methylbut-2-enyl-diphosphate synthase activity (flavodoxin)"/>
    <property type="evidence" value="ECO:0007669"/>
    <property type="project" value="UniProtKB-EC"/>
</dbReference>
<dbReference type="Proteomes" id="UP000319783">
    <property type="component" value="Unassembled WGS sequence"/>
</dbReference>